<keyword evidence="3" id="KW-1185">Reference proteome</keyword>
<evidence type="ECO:0000313" key="3">
    <source>
        <dbReference type="Proteomes" id="UP000321168"/>
    </source>
</evidence>
<dbReference type="OrthoDB" id="9814580at2"/>
<gene>
    <name evidence="2" type="ORF">FRX97_02870</name>
</gene>
<dbReference type="PANTHER" id="PTHR42828:SF3">
    <property type="entry name" value="THREONYLCARBAMOYL-AMP SYNTHASE"/>
    <property type="match status" value="1"/>
</dbReference>
<dbReference type="InterPro" id="IPR052532">
    <property type="entry name" value="SUA5_domain"/>
</dbReference>
<dbReference type="PANTHER" id="PTHR42828">
    <property type="entry name" value="DHBP SYNTHASE RIBB-LIKE ALPHA/BETA DOMAIN-CONTAINING PROTEIN"/>
    <property type="match status" value="1"/>
</dbReference>
<comment type="caution">
    <text evidence="2">The sequence shown here is derived from an EMBL/GenBank/DDBJ whole genome shotgun (WGS) entry which is preliminary data.</text>
</comment>
<dbReference type="SUPFAM" id="SSF55821">
    <property type="entry name" value="YrdC/RibB"/>
    <property type="match status" value="1"/>
</dbReference>
<dbReference type="Pfam" id="PF01300">
    <property type="entry name" value="Sua5_yciO_yrdC"/>
    <property type="match status" value="1"/>
</dbReference>
<dbReference type="AlphaFoldDB" id="A0A5C6V9B3"/>
<name>A0A5C6V9B3_9FLAO</name>
<dbReference type="InterPro" id="IPR017945">
    <property type="entry name" value="DHBP_synth_RibB-like_a/b_dom"/>
</dbReference>
<sequence length="203" mass="22521">MFLSIHPENPEPRKIAQAVEILKQGGVIIYPTDAVYVIGCSLFDHKAVQKVAQLKGIKPEKANFTLMCEDLSHISEYTKPISTATFRVMKDKLPGPFTFILEANNEVPRIFRSKKKTVGIRVPDNKITQTLIRELGNPLISTSVHNEDEILEYISDPSLIADDWEDRVDLIIDGGMSGLEATTIIDCSGAEPEVIREGKGSID</sequence>
<feature type="domain" description="YrdC-like" evidence="1">
    <location>
        <begin position="12"/>
        <end position="200"/>
    </location>
</feature>
<dbReference type="GO" id="GO:0003725">
    <property type="term" value="F:double-stranded RNA binding"/>
    <property type="evidence" value="ECO:0007669"/>
    <property type="project" value="InterPro"/>
</dbReference>
<evidence type="ECO:0000313" key="2">
    <source>
        <dbReference type="EMBL" id="TXC82052.1"/>
    </source>
</evidence>
<accession>A0A5C6V9B3</accession>
<dbReference type="Gene3D" id="3.90.870.10">
    <property type="entry name" value="DHBP synthase"/>
    <property type="match status" value="1"/>
</dbReference>
<evidence type="ECO:0000259" key="1">
    <source>
        <dbReference type="PROSITE" id="PS51163"/>
    </source>
</evidence>
<dbReference type="Proteomes" id="UP000321168">
    <property type="component" value="Unassembled WGS sequence"/>
</dbReference>
<organism evidence="2 3">
    <name type="scientific">Luteibaculum oceani</name>
    <dbReference type="NCBI Taxonomy" id="1294296"/>
    <lineage>
        <taxon>Bacteria</taxon>
        <taxon>Pseudomonadati</taxon>
        <taxon>Bacteroidota</taxon>
        <taxon>Flavobacteriia</taxon>
        <taxon>Flavobacteriales</taxon>
        <taxon>Luteibaculaceae</taxon>
        <taxon>Luteibaculum</taxon>
    </lineage>
</organism>
<dbReference type="PROSITE" id="PS51163">
    <property type="entry name" value="YRDC"/>
    <property type="match status" value="1"/>
</dbReference>
<dbReference type="EMBL" id="VORB01000002">
    <property type="protein sequence ID" value="TXC82052.1"/>
    <property type="molecule type" value="Genomic_DNA"/>
</dbReference>
<protein>
    <submittedName>
        <fullName evidence="2">Threonylcarbamoyl-AMP synthase</fullName>
    </submittedName>
</protein>
<reference evidence="2 3" key="1">
    <citation type="submission" date="2019-08" db="EMBL/GenBank/DDBJ databases">
        <title>Genome of Luteibaculum oceani JCM 18817.</title>
        <authorList>
            <person name="Bowman J.P."/>
        </authorList>
    </citation>
    <scope>NUCLEOTIDE SEQUENCE [LARGE SCALE GENOMIC DNA]</scope>
    <source>
        <strain evidence="2 3">JCM 18817</strain>
    </source>
</reference>
<dbReference type="InterPro" id="IPR006070">
    <property type="entry name" value="Sua5-like_dom"/>
</dbReference>
<dbReference type="RefSeq" id="WP_147013198.1">
    <property type="nucleotide sequence ID" value="NZ_VORB01000002.1"/>
</dbReference>
<dbReference type="NCBIfam" id="TIGR00057">
    <property type="entry name" value="L-threonylcarbamoyladenylate synthase"/>
    <property type="match status" value="1"/>
</dbReference>
<proteinExistence type="predicted"/>